<reference evidence="2" key="1">
    <citation type="submission" date="2016-10" db="EMBL/GenBank/DDBJ databases">
        <authorList>
            <person name="Varghese N."/>
            <person name="Submissions S."/>
        </authorList>
    </citation>
    <scope>NUCLEOTIDE SEQUENCE [LARGE SCALE GENOMIC DNA]</scope>
    <source>
        <strain evidence="2">DSM 17465</strain>
    </source>
</reference>
<name>A0A1I7DP36_9HYPH</name>
<proteinExistence type="predicted"/>
<sequence length="132" mass="14823">MTQQRNKGGRPTKFTEELGEAIALKVAAGLSISAAAAECCVLRKSVYDWKKKHAFFAEAIGLAEGLRQAMYERELLEADDSATVRRVMCALKNFAPEDWREKREISANVEANRYIGKSWRELAKTNPRTESA</sequence>
<dbReference type="AlphaFoldDB" id="A0A1I7DP36"/>
<accession>A0A1I7DP36</accession>
<organism evidence="1 2">
    <name type="scientific">Pseudovibrio denitrificans</name>
    <dbReference type="NCBI Taxonomy" id="258256"/>
    <lineage>
        <taxon>Bacteria</taxon>
        <taxon>Pseudomonadati</taxon>
        <taxon>Pseudomonadota</taxon>
        <taxon>Alphaproteobacteria</taxon>
        <taxon>Hyphomicrobiales</taxon>
        <taxon>Stappiaceae</taxon>
        <taxon>Pseudovibrio</taxon>
    </lineage>
</organism>
<gene>
    <name evidence="1" type="ORF">SAMN05444141_109256</name>
</gene>
<evidence type="ECO:0000313" key="1">
    <source>
        <dbReference type="EMBL" id="SFU13442.1"/>
    </source>
</evidence>
<keyword evidence="2" id="KW-1185">Reference proteome</keyword>
<evidence type="ECO:0000313" key="2">
    <source>
        <dbReference type="Proteomes" id="UP000183371"/>
    </source>
</evidence>
<dbReference type="Gene3D" id="1.10.10.60">
    <property type="entry name" value="Homeodomain-like"/>
    <property type="match status" value="1"/>
</dbReference>
<dbReference type="EMBL" id="FPBD01000009">
    <property type="protein sequence ID" value="SFU13442.1"/>
    <property type="molecule type" value="Genomic_DNA"/>
</dbReference>
<dbReference type="RefSeq" id="WP_054783489.1">
    <property type="nucleotide sequence ID" value="NZ_FPBD01000009.1"/>
</dbReference>
<dbReference type="Proteomes" id="UP000183371">
    <property type="component" value="Unassembled WGS sequence"/>
</dbReference>
<protein>
    <submittedName>
        <fullName evidence="1">Uncharacterized protein</fullName>
    </submittedName>
</protein>